<dbReference type="Pfam" id="PF13591">
    <property type="entry name" value="MerR_2"/>
    <property type="match status" value="1"/>
</dbReference>
<evidence type="ECO:0008006" key="3">
    <source>
        <dbReference type="Google" id="ProtNLM"/>
    </source>
</evidence>
<name>A0ABP8JU63_9BACT</name>
<proteinExistence type="predicted"/>
<comment type="caution">
    <text evidence="1">The sequence shown here is derived from an EMBL/GenBank/DDBJ whole genome shotgun (WGS) entry which is preliminary data.</text>
</comment>
<accession>A0ABP8JU63</accession>
<evidence type="ECO:0000313" key="2">
    <source>
        <dbReference type="Proteomes" id="UP001500936"/>
    </source>
</evidence>
<protein>
    <recommendedName>
        <fullName evidence="3">MerR HTH family regulatory protein</fullName>
    </recommendedName>
</protein>
<dbReference type="Gene3D" id="1.10.1660.10">
    <property type="match status" value="1"/>
</dbReference>
<reference evidence="2" key="1">
    <citation type="journal article" date="2019" name="Int. J. Syst. Evol. Microbiol.">
        <title>The Global Catalogue of Microorganisms (GCM) 10K type strain sequencing project: providing services to taxonomists for standard genome sequencing and annotation.</title>
        <authorList>
            <consortium name="The Broad Institute Genomics Platform"/>
            <consortium name="The Broad Institute Genome Sequencing Center for Infectious Disease"/>
            <person name="Wu L."/>
            <person name="Ma J."/>
        </authorList>
    </citation>
    <scope>NUCLEOTIDE SEQUENCE [LARGE SCALE GENOMIC DNA]</scope>
    <source>
        <strain evidence="2">JCM 17925</strain>
    </source>
</reference>
<keyword evidence="2" id="KW-1185">Reference proteome</keyword>
<sequence>MASQDLILISEFCTHYRIETEFVYLLEERGLIETLTINQAVYVQPDQLIRLEKLIRLHQDLAIHPDDLDVVARLLERIESLQEEVSRLQQRLGFQER</sequence>
<gene>
    <name evidence="1" type="ORF">GCM10023187_03650</name>
</gene>
<dbReference type="EMBL" id="BAABHB010000001">
    <property type="protein sequence ID" value="GAA4396027.1"/>
    <property type="molecule type" value="Genomic_DNA"/>
</dbReference>
<organism evidence="1 2">
    <name type="scientific">Nibrella viscosa</name>
    <dbReference type="NCBI Taxonomy" id="1084524"/>
    <lineage>
        <taxon>Bacteria</taxon>
        <taxon>Pseudomonadati</taxon>
        <taxon>Bacteroidota</taxon>
        <taxon>Cytophagia</taxon>
        <taxon>Cytophagales</taxon>
        <taxon>Spirosomataceae</taxon>
        <taxon>Nibrella</taxon>
    </lineage>
</organism>
<dbReference type="Proteomes" id="UP001500936">
    <property type="component" value="Unassembled WGS sequence"/>
</dbReference>
<evidence type="ECO:0000313" key="1">
    <source>
        <dbReference type="EMBL" id="GAA4396027.1"/>
    </source>
</evidence>
<dbReference type="RefSeq" id="WP_345263358.1">
    <property type="nucleotide sequence ID" value="NZ_BAABHB010000001.1"/>
</dbReference>